<organism evidence="2 3">
    <name type="scientific">Chitinophaga dinghuensis</name>
    <dbReference type="NCBI Taxonomy" id="1539050"/>
    <lineage>
        <taxon>Bacteria</taxon>
        <taxon>Pseudomonadati</taxon>
        <taxon>Bacteroidota</taxon>
        <taxon>Chitinophagia</taxon>
        <taxon>Chitinophagales</taxon>
        <taxon>Chitinophagaceae</taxon>
        <taxon>Chitinophaga</taxon>
    </lineage>
</organism>
<keyword evidence="3" id="KW-1185">Reference proteome</keyword>
<comment type="caution">
    <text evidence="2">The sequence shown here is derived from an EMBL/GenBank/DDBJ whole genome shotgun (WGS) entry which is preliminary data.</text>
</comment>
<accession>A0A327VZC4</accession>
<name>A0A327VZC4_9BACT</name>
<evidence type="ECO:0000256" key="1">
    <source>
        <dbReference type="SAM" id="SignalP"/>
    </source>
</evidence>
<reference evidence="2 3" key="1">
    <citation type="submission" date="2018-06" db="EMBL/GenBank/DDBJ databases">
        <title>Genomic Encyclopedia of Archaeal and Bacterial Type Strains, Phase II (KMG-II): from individual species to whole genera.</title>
        <authorList>
            <person name="Goeker M."/>
        </authorList>
    </citation>
    <scope>NUCLEOTIDE SEQUENCE [LARGE SCALE GENOMIC DNA]</scope>
    <source>
        <strain evidence="2 3">DSM 29821</strain>
    </source>
</reference>
<dbReference type="Pfam" id="PF20311">
    <property type="entry name" value="DUF6607"/>
    <property type="match status" value="1"/>
</dbReference>
<dbReference type="InterPro" id="IPR046715">
    <property type="entry name" value="DUF6607"/>
</dbReference>
<protein>
    <submittedName>
        <fullName evidence="2">Uncharacterized protein</fullName>
    </submittedName>
</protein>
<evidence type="ECO:0000313" key="3">
    <source>
        <dbReference type="Proteomes" id="UP000249819"/>
    </source>
</evidence>
<dbReference type="OrthoDB" id="8564954at2"/>
<gene>
    <name evidence="2" type="ORF">CLV59_105415</name>
</gene>
<dbReference type="Proteomes" id="UP000249819">
    <property type="component" value="Unassembled WGS sequence"/>
</dbReference>
<dbReference type="RefSeq" id="WP_111593304.1">
    <property type="nucleotide sequence ID" value="NZ_QLMA01000005.1"/>
</dbReference>
<sequence>MNKFTFAILAGTLISFQANAQQQSKEKLAQDKAAIKAMCGCQEVTFEYTETFPFDTSYKPKGYHKITDAVEFVTVAEENDKRIVLQHLLVAGGEVIKHWTEDWQYENRNLLAYNKDNQWKKIQLPATQVQGQWTQKVYGVDDEPRYEGTATWIHADGRHYWESASDAPLPRREYTTRKDYNVLHRINHHELTATGSVHEQENLKIQRENGQDRKIVAEKGLNTYNRTDDSKCEKAKEWWEKHQQFWAVVRKEWDKLYNNQNLIQLQSVVNNEPLYKAMSTLEQKAFKQELKGTALSGEIASTLKQFSTSKEVSLK</sequence>
<feature type="chain" id="PRO_5016413140" evidence="1">
    <location>
        <begin position="21"/>
        <end position="315"/>
    </location>
</feature>
<dbReference type="EMBL" id="QLMA01000005">
    <property type="protein sequence ID" value="RAJ80306.1"/>
    <property type="molecule type" value="Genomic_DNA"/>
</dbReference>
<feature type="signal peptide" evidence="1">
    <location>
        <begin position="1"/>
        <end position="20"/>
    </location>
</feature>
<proteinExistence type="predicted"/>
<keyword evidence="1" id="KW-0732">Signal</keyword>
<evidence type="ECO:0000313" key="2">
    <source>
        <dbReference type="EMBL" id="RAJ80306.1"/>
    </source>
</evidence>
<dbReference type="AlphaFoldDB" id="A0A327VZC4"/>